<dbReference type="Gene3D" id="1.10.1740.10">
    <property type="match status" value="1"/>
</dbReference>
<dbReference type="PANTHER" id="PTHR43133">
    <property type="entry name" value="RNA POLYMERASE ECF-TYPE SIGMA FACTO"/>
    <property type="match status" value="1"/>
</dbReference>
<dbReference type="SUPFAM" id="SSF88946">
    <property type="entry name" value="Sigma2 domain of RNA polymerase sigma factors"/>
    <property type="match status" value="1"/>
</dbReference>
<dbReference type="InterPro" id="IPR013325">
    <property type="entry name" value="RNA_pol_sigma_r2"/>
</dbReference>
<sequence length="88" mass="9678">MDDDAELSARLVAGDLDALRAAYDEHSASVYGVAVRVTRDEGLAGEVTQEVFVALWERPLSYDPRLGPLRDWLTGRALHEAALRVRVG</sequence>
<keyword evidence="1" id="KW-0805">Transcription regulation</keyword>
<protein>
    <recommendedName>
        <fullName evidence="4">RNA polymerase sigma-70 region 2 domain-containing protein</fullName>
    </recommendedName>
</protein>
<dbReference type="PANTHER" id="PTHR43133:SF62">
    <property type="entry name" value="RNA POLYMERASE SIGMA FACTOR SIGZ"/>
    <property type="match status" value="1"/>
</dbReference>
<dbReference type="Proteomes" id="UP000660745">
    <property type="component" value="Unassembled WGS sequence"/>
</dbReference>
<feature type="domain" description="RNA polymerase sigma-70 region 2" evidence="4">
    <location>
        <begin position="23"/>
        <end position="81"/>
    </location>
</feature>
<reference evidence="5" key="2">
    <citation type="submission" date="2020-09" db="EMBL/GenBank/DDBJ databases">
        <authorList>
            <person name="Sun Q."/>
            <person name="Zhou Y."/>
        </authorList>
    </citation>
    <scope>NUCLEOTIDE SEQUENCE</scope>
    <source>
        <strain evidence="5">CGMCC 4.7430</strain>
    </source>
</reference>
<evidence type="ECO:0000313" key="5">
    <source>
        <dbReference type="EMBL" id="GGP18090.1"/>
    </source>
</evidence>
<evidence type="ECO:0000313" key="6">
    <source>
        <dbReference type="Proteomes" id="UP000660745"/>
    </source>
</evidence>
<organism evidence="5 6">
    <name type="scientific">Nonomuraea glycinis</name>
    <dbReference type="NCBI Taxonomy" id="2047744"/>
    <lineage>
        <taxon>Bacteria</taxon>
        <taxon>Bacillati</taxon>
        <taxon>Actinomycetota</taxon>
        <taxon>Actinomycetes</taxon>
        <taxon>Streptosporangiales</taxon>
        <taxon>Streptosporangiaceae</taxon>
        <taxon>Nonomuraea</taxon>
    </lineage>
</organism>
<reference evidence="5" key="1">
    <citation type="journal article" date="2014" name="Int. J. Syst. Evol. Microbiol.">
        <title>Complete genome sequence of Corynebacterium casei LMG S-19264T (=DSM 44701T), isolated from a smear-ripened cheese.</title>
        <authorList>
            <consortium name="US DOE Joint Genome Institute (JGI-PGF)"/>
            <person name="Walter F."/>
            <person name="Albersmeier A."/>
            <person name="Kalinowski J."/>
            <person name="Ruckert C."/>
        </authorList>
    </citation>
    <scope>NUCLEOTIDE SEQUENCE</scope>
    <source>
        <strain evidence="5">CGMCC 4.7430</strain>
    </source>
</reference>
<dbReference type="GO" id="GO:0016987">
    <property type="term" value="F:sigma factor activity"/>
    <property type="evidence" value="ECO:0007669"/>
    <property type="project" value="UniProtKB-KW"/>
</dbReference>
<evidence type="ECO:0000256" key="3">
    <source>
        <dbReference type="ARBA" id="ARBA00023163"/>
    </source>
</evidence>
<dbReference type="RefSeq" id="WP_189144825.1">
    <property type="nucleotide sequence ID" value="NZ_BMNK01000027.1"/>
</dbReference>
<evidence type="ECO:0000259" key="4">
    <source>
        <dbReference type="Pfam" id="PF04542"/>
    </source>
</evidence>
<dbReference type="Pfam" id="PF04542">
    <property type="entry name" value="Sigma70_r2"/>
    <property type="match status" value="1"/>
</dbReference>
<dbReference type="GO" id="GO:0006352">
    <property type="term" value="P:DNA-templated transcription initiation"/>
    <property type="evidence" value="ECO:0007669"/>
    <property type="project" value="InterPro"/>
</dbReference>
<name>A0A918AG57_9ACTN</name>
<evidence type="ECO:0000256" key="2">
    <source>
        <dbReference type="ARBA" id="ARBA00023082"/>
    </source>
</evidence>
<accession>A0A918AG57</accession>
<keyword evidence="2" id="KW-0731">Sigma factor</keyword>
<dbReference type="InterPro" id="IPR039425">
    <property type="entry name" value="RNA_pol_sigma-70-like"/>
</dbReference>
<gene>
    <name evidence="5" type="ORF">GCM10012278_89050</name>
</gene>
<proteinExistence type="predicted"/>
<evidence type="ECO:0000256" key="1">
    <source>
        <dbReference type="ARBA" id="ARBA00023015"/>
    </source>
</evidence>
<dbReference type="EMBL" id="BMNK01000027">
    <property type="protein sequence ID" value="GGP18090.1"/>
    <property type="molecule type" value="Genomic_DNA"/>
</dbReference>
<keyword evidence="6" id="KW-1185">Reference proteome</keyword>
<keyword evidence="3" id="KW-0804">Transcription</keyword>
<comment type="caution">
    <text evidence="5">The sequence shown here is derived from an EMBL/GenBank/DDBJ whole genome shotgun (WGS) entry which is preliminary data.</text>
</comment>
<dbReference type="AlphaFoldDB" id="A0A918AG57"/>
<dbReference type="InterPro" id="IPR007627">
    <property type="entry name" value="RNA_pol_sigma70_r2"/>
</dbReference>